<evidence type="ECO:0000256" key="1">
    <source>
        <dbReference type="SAM" id="MobiDB-lite"/>
    </source>
</evidence>
<gene>
    <name evidence="2" type="ORF">GCM10009654_54240</name>
</gene>
<comment type="caution">
    <text evidence="2">The sequence shown here is derived from an EMBL/GenBank/DDBJ whole genome shotgun (WGS) entry which is preliminary data.</text>
</comment>
<evidence type="ECO:0000313" key="3">
    <source>
        <dbReference type="Proteomes" id="UP001501371"/>
    </source>
</evidence>
<dbReference type="InterPro" id="IPR036890">
    <property type="entry name" value="HATPase_C_sf"/>
</dbReference>
<keyword evidence="3" id="KW-1185">Reference proteome</keyword>
<protein>
    <recommendedName>
        <fullName evidence="4">ATP-binding protein</fullName>
    </recommendedName>
</protein>
<sequence length="150" mass="15922">MLTHVRLHVGEGDRCVLELRWAGRHLTVSVEDNGPRMPRLLTADGGLGRLAALSDSWGTCATADGKVIWFTRSVFAPQDVPRVSKTPLTGLDAAQRGPAPTPAPVPALVPPVPTGPPARAVPRRVPVLFTPAPVCDRPFAGTCDVPRDRG</sequence>
<feature type="region of interest" description="Disordered" evidence="1">
    <location>
        <begin position="82"/>
        <end position="110"/>
    </location>
</feature>
<proteinExistence type="predicted"/>
<dbReference type="Gene3D" id="3.30.565.10">
    <property type="entry name" value="Histidine kinase-like ATPase, C-terminal domain"/>
    <property type="match status" value="1"/>
</dbReference>
<dbReference type="Proteomes" id="UP001501371">
    <property type="component" value="Unassembled WGS sequence"/>
</dbReference>
<dbReference type="EMBL" id="BAAAKV010000059">
    <property type="protein sequence ID" value="GAA1189878.1"/>
    <property type="molecule type" value="Genomic_DNA"/>
</dbReference>
<feature type="compositionally biased region" description="Pro residues" evidence="1">
    <location>
        <begin position="99"/>
        <end position="110"/>
    </location>
</feature>
<evidence type="ECO:0000313" key="2">
    <source>
        <dbReference type="EMBL" id="GAA1189878.1"/>
    </source>
</evidence>
<organism evidence="2 3">
    <name type="scientific">Streptomyces hebeiensis</name>
    <dbReference type="NCBI Taxonomy" id="229486"/>
    <lineage>
        <taxon>Bacteria</taxon>
        <taxon>Bacillati</taxon>
        <taxon>Actinomycetota</taxon>
        <taxon>Actinomycetes</taxon>
        <taxon>Kitasatosporales</taxon>
        <taxon>Streptomycetaceae</taxon>
        <taxon>Streptomyces</taxon>
    </lineage>
</organism>
<evidence type="ECO:0008006" key="4">
    <source>
        <dbReference type="Google" id="ProtNLM"/>
    </source>
</evidence>
<accession>A0ABN1V4I5</accession>
<name>A0ABN1V4I5_9ACTN</name>
<dbReference type="CDD" id="cd16936">
    <property type="entry name" value="HATPase_RsbW-like"/>
    <property type="match status" value="1"/>
</dbReference>
<reference evidence="2 3" key="1">
    <citation type="journal article" date="2019" name="Int. J. Syst. Evol. Microbiol.">
        <title>The Global Catalogue of Microorganisms (GCM) 10K type strain sequencing project: providing services to taxonomists for standard genome sequencing and annotation.</title>
        <authorList>
            <consortium name="The Broad Institute Genomics Platform"/>
            <consortium name="The Broad Institute Genome Sequencing Center for Infectious Disease"/>
            <person name="Wu L."/>
            <person name="Ma J."/>
        </authorList>
    </citation>
    <scope>NUCLEOTIDE SEQUENCE [LARGE SCALE GENOMIC DNA]</scope>
    <source>
        <strain evidence="2 3">JCM 12696</strain>
    </source>
</reference>